<evidence type="ECO:0000313" key="1">
    <source>
        <dbReference type="EMBL" id="MEE6042205.1"/>
    </source>
</evidence>
<dbReference type="Proteomes" id="UP001347884">
    <property type="component" value="Unassembled WGS sequence"/>
</dbReference>
<name>A0A377I8D9_AVIPA</name>
<reference evidence="1" key="3">
    <citation type="submission" date="2022-05" db="EMBL/GenBank/DDBJ databases">
        <authorList>
            <person name="Chen Y."/>
            <person name="Zhu J."/>
            <person name="Zhu K."/>
        </authorList>
    </citation>
    <scope>NUCLEOTIDE SEQUENCE</scope>
    <source>
        <strain evidence="1">AV25</strain>
    </source>
</reference>
<gene>
    <name evidence="1" type="ORF">M5S13_09980</name>
    <name evidence="3" type="ORF">NCTC10926_02000</name>
    <name evidence="2" type="ORF">NCTC11296_01344</name>
</gene>
<evidence type="ECO:0000313" key="4">
    <source>
        <dbReference type="Proteomes" id="UP000254465"/>
    </source>
</evidence>
<reference evidence="4 5" key="1">
    <citation type="submission" date="2018-06" db="EMBL/GenBank/DDBJ databases">
        <authorList>
            <consortium name="Pathogen Informatics"/>
            <person name="Doyle S."/>
        </authorList>
    </citation>
    <scope>NUCLEOTIDE SEQUENCE [LARGE SCALE GENOMIC DNA]</scope>
    <source>
        <strain evidence="3 5">NCTC10926</strain>
        <strain evidence="2 4">NCTC11296</strain>
    </source>
</reference>
<proteinExistence type="predicted"/>
<dbReference type="EMBL" id="UGHK01000002">
    <property type="protein sequence ID" value="STO71443.1"/>
    <property type="molecule type" value="Genomic_DNA"/>
</dbReference>
<dbReference type="RefSeq" id="WP_017806256.1">
    <property type="nucleotide sequence ID" value="NZ_CP034110.1"/>
</dbReference>
<evidence type="ECO:0000313" key="3">
    <source>
        <dbReference type="EMBL" id="SUU98564.1"/>
    </source>
</evidence>
<dbReference type="Proteomes" id="UP000254465">
    <property type="component" value="Unassembled WGS sequence"/>
</dbReference>
<evidence type="ECO:0000313" key="6">
    <source>
        <dbReference type="Proteomes" id="UP001347884"/>
    </source>
</evidence>
<organism evidence="2 4">
    <name type="scientific">Avibacterium paragallinarum</name>
    <name type="common">Haemophilus gallinarum</name>
    <dbReference type="NCBI Taxonomy" id="728"/>
    <lineage>
        <taxon>Bacteria</taxon>
        <taxon>Pseudomonadati</taxon>
        <taxon>Pseudomonadota</taxon>
        <taxon>Gammaproteobacteria</taxon>
        <taxon>Pasteurellales</taxon>
        <taxon>Pasteurellaceae</taxon>
        <taxon>Avibacterium</taxon>
    </lineage>
</organism>
<dbReference type="Proteomes" id="UP000254620">
    <property type="component" value="Unassembled WGS sequence"/>
</dbReference>
<reference evidence="1 6" key="2">
    <citation type="journal article" date="2022" name="Front. Microbiol.">
        <title>Commensal bacteria contribute to the growth of multidrug-resistant Avibacterium paragallinarum in chickens.</title>
        <authorList>
            <person name="Zhu J."/>
            <person name="Chen Y."/>
            <person name="Wu Y."/>
            <person name="Wang Y."/>
            <person name="Zhu K."/>
        </authorList>
    </citation>
    <scope>NUCLEOTIDE SEQUENCE [LARGE SCALE GENOMIC DNA]</scope>
    <source>
        <strain evidence="1 6">AV25</strain>
    </source>
</reference>
<keyword evidence="6" id="KW-1185">Reference proteome</keyword>
<dbReference type="AlphaFoldDB" id="A0A377I8D9"/>
<accession>A0A377I8D9</accession>
<dbReference type="EMBL" id="JAMDKF010000025">
    <property type="protein sequence ID" value="MEE6042205.1"/>
    <property type="molecule type" value="Genomic_DNA"/>
</dbReference>
<evidence type="ECO:0000313" key="2">
    <source>
        <dbReference type="EMBL" id="STO71443.1"/>
    </source>
</evidence>
<dbReference type="EMBL" id="UFSW01000001">
    <property type="protein sequence ID" value="SUU98564.1"/>
    <property type="molecule type" value="Genomic_DNA"/>
</dbReference>
<dbReference type="GeneID" id="66255826"/>
<evidence type="ECO:0000313" key="5">
    <source>
        <dbReference type="Proteomes" id="UP000254620"/>
    </source>
</evidence>
<sequence length="52" mass="6149">MAVEKLTKKRLIQIILMLFVLLSAFFYRTCHYDKNQSAVENQQISDKERASE</sequence>
<protein>
    <submittedName>
        <fullName evidence="2">Uncharacterized protein</fullName>
    </submittedName>
</protein>